<accession>A0A1G1XQV6</accession>
<evidence type="ECO:0000259" key="1">
    <source>
        <dbReference type="Pfam" id="PF09863"/>
    </source>
</evidence>
<dbReference type="Pfam" id="PF09863">
    <property type="entry name" value="DUF2090"/>
    <property type="match status" value="1"/>
</dbReference>
<evidence type="ECO:0000313" key="2">
    <source>
        <dbReference type="EMBL" id="OGY42361.1"/>
    </source>
</evidence>
<feature type="domain" description="DUF2090" evidence="1">
    <location>
        <begin position="3"/>
        <end position="290"/>
    </location>
</feature>
<dbReference type="EMBL" id="MHHZ01000004">
    <property type="protein sequence ID" value="OGY42361.1"/>
    <property type="molecule type" value="Genomic_DNA"/>
</dbReference>
<comment type="caution">
    <text evidence="2">The sequence shown here is derived from an EMBL/GenBank/DDBJ whole genome shotgun (WGS) entry which is preliminary data.</text>
</comment>
<gene>
    <name evidence="2" type="ORF">A2Y82_04325</name>
</gene>
<dbReference type="AlphaFoldDB" id="A0A1G1XQV6"/>
<proteinExistence type="predicted"/>
<reference evidence="2 3" key="1">
    <citation type="journal article" date="2016" name="Nat. Commun.">
        <title>Thousands of microbial genomes shed light on interconnected biogeochemical processes in an aquifer system.</title>
        <authorList>
            <person name="Anantharaman K."/>
            <person name="Brown C.T."/>
            <person name="Hug L.A."/>
            <person name="Sharon I."/>
            <person name="Castelle C.J."/>
            <person name="Probst A.J."/>
            <person name="Thomas B.C."/>
            <person name="Singh A."/>
            <person name="Wilkins M.J."/>
            <person name="Karaoz U."/>
            <person name="Brodie E.L."/>
            <person name="Williams K.H."/>
            <person name="Hubbard S.S."/>
            <person name="Banfield J.F."/>
        </authorList>
    </citation>
    <scope>NUCLEOTIDE SEQUENCE [LARGE SCALE GENOMIC DNA]</scope>
</reference>
<dbReference type="Gene3D" id="3.20.20.70">
    <property type="entry name" value="Aldolase class I"/>
    <property type="match status" value="1"/>
</dbReference>
<dbReference type="Proteomes" id="UP000176498">
    <property type="component" value="Unassembled WGS sequence"/>
</dbReference>
<sequence length="293" mass="34308">MQSKNPKQLYILPFDHRASFFRDLFGWQEPLNKKQFAKVKEAKQIIWQAFKKTWSKSKNKEYLGILVDEQFGSEILRSAKKLEAIRILTTEKSGQNVFDFEFGNKFGQHILKFKPEYVKVLVRYNPINKKDNLVQLKRLKIMSDFCRQKGIGFLFELLVPCTPDQTKKFGKNYDLKARPSLSVQAIKEISKFGIKPDIWKLEAMPKNYWPKIIKAGGKARIVILGRAGSKELVGQWLKTAAQFKEIIGFAVGRTIFFQPLEQWRDKKITKDKAIELIAGNFKYFIDLWEKYKK</sequence>
<protein>
    <recommendedName>
        <fullName evidence="1">DUF2090 domain-containing protein</fullName>
    </recommendedName>
</protein>
<name>A0A1G1XQV6_9BACT</name>
<evidence type="ECO:0000313" key="3">
    <source>
        <dbReference type="Proteomes" id="UP000176498"/>
    </source>
</evidence>
<dbReference type="InterPro" id="IPR018659">
    <property type="entry name" value="DUF2090"/>
</dbReference>
<organism evidence="2 3">
    <name type="scientific">Candidatus Buchananbacteria bacterium RBG_13_36_9</name>
    <dbReference type="NCBI Taxonomy" id="1797530"/>
    <lineage>
        <taxon>Bacteria</taxon>
        <taxon>Candidatus Buchananiibacteriota</taxon>
    </lineage>
</organism>
<dbReference type="InterPro" id="IPR013785">
    <property type="entry name" value="Aldolase_TIM"/>
</dbReference>